<dbReference type="AlphaFoldDB" id="A0AA35G935"/>
<dbReference type="Pfam" id="PF10262">
    <property type="entry name" value="Rdx"/>
    <property type="match status" value="1"/>
</dbReference>
<dbReference type="Proteomes" id="UP001163687">
    <property type="component" value="Chromosome"/>
</dbReference>
<dbReference type="SUPFAM" id="SSF52833">
    <property type="entry name" value="Thioredoxin-like"/>
    <property type="match status" value="1"/>
</dbReference>
<accession>A0AA35G935</accession>
<name>A0AA35G935_9FIRM</name>
<sequence length="69" mass="7516">MAEELVGRFGTEIAEIALIPGSGGVFKVECNGTLLFSKKEEGNRFPEYGEISARIAERRGEWERQAGGA</sequence>
<evidence type="ECO:0000313" key="3">
    <source>
        <dbReference type="Proteomes" id="UP001163687"/>
    </source>
</evidence>
<evidence type="ECO:0000256" key="1">
    <source>
        <dbReference type="ARBA" id="ARBA00023284"/>
    </source>
</evidence>
<dbReference type="InterPro" id="IPR036249">
    <property type="entry name" value="Thioredoxin-like_sf"/>
</dbReference>
<dbReference type="EMBL" id="AP025628">
    <property type="protein sequence ID" value="BDG61715.1"/>
    <property type="molecule type" value="Genomic_DNA"/>
</dbReference>
<evidence type="ECO:0000313" key="2">
    <source>
        <dbReference type="EMBL" id="BDG61715.1"/>
    </source>
</evidence>
<keyword evidence="1" id="KW-0676">Redox-active center</keyword>
<dbReference type="InterPro" id="IPR011893">
    <property type="entry name" value="Selenoprotein_Rdx-typ"/>
</dbReference>
<keyword evidence="3" id="KW-1185">Reference proteome</keyword>
<reference evidence="2" key="1">
    <citation type="submission" date="2022-03" db="EMBL/GenBank/DDBJ databases">
        <title>Complete genome sequence of Caldinitratiruptor microaerophilus.</title>
        <authorList>
            <person name="Mukaiyama R."/>
            <person name="Nishiyama T."/>
            <person name="Ueda K."/>
        </authorList>
    </citation>
    <scope>NUCLEOTIDE SEQUENCE</scope>
    <source>
        <strain evidence="2">JCM 16183</strain>
    </source>
</reference>
<dbReference type="Gene3D" id="3.40.30.10">
    <property type="entry name" value="Glutaredoxin"/>
    <property type="match status" value="1"/>
</dbReference>
<dbReference type="KEGG" id="cmic:caldi_28050"/>
<gene>
    <name evidence="2" type="ORF">caldi_28050</name>
</gene>
<organism evidence="2 3">
    <name type="scientific">Caldinitratiruptor microaerophilus</name>
    <dbReference type="NCBI Taxonomy" id="671077"/>
    <lineage>
        <taxon>Bacteria</taxon>
        <taxon>Bacillati</taxon>
        <taxon>Bacillota</taxon>
        <taxon>Clostridia</taxon>
        <taxon>Eubacteriales</taxon>
        <taxon>Symbiobacteriaceae</taxon>
        <taxon>Caldinitratiruptor</taxon>
    </lineage>
</organism>
<protein>
    <recommendedName>
        <fullName evidence="4">Selenoprotein W-related protein</fullName>
    </recommendedName>
</protein>
<proteinExistence type="predicted"/>
<dbReference type="NCBIfam" id="TIGR02174">
    <property type="entry name" value="CXXU_selWTH"/>
    <property type="match status" value="1"/>
</dbReference>
<evidence type="ECO:0008006" key="4">
    <source>
        <dbReference type="Google" id="ProtNLM"/>
    </source>
</evidence>